<evidence type="ECO:0000256" key="2">
    <source>
        <dbReference type="SAM" id="Phobius"/>
    </source>
</evidence>
<evidence type="ECO:0000256" key="1">
    <source>
        <dbReference type="SAM" id="MobiDB-lite"/>
    </source>
</evidence>
<dbReference type="EMBL" id="HBGW01058832">
    <property type="protein sequence ID" value="CAD9599390.1"/>
    <property type="molecule type" value="Transcribed_RNA"/>
</dbReference>
<keyword evidence="2" id="KW-1133">Transmembrane helix</keyword>
<proteinExistence type="predicted"/>
<sequence length="251" mass="27797">MSSFKQAVRYSQGSSRAAATLVLARLFLVNFLILRGHAHVQIAICVISVSVLSLAIPVCGYVGAKRGKPSLLLWFAGCSYGSGCFDCALMCHLLVILSVLVDMRHIVHLCDVSDEGYSCPKEVQPGLVRQCVALDDSVFQNDSWRPPMRWDKNQSFEVAHNVSFLRINEEKLEVEHCLLTLGNWGTVGLLMVIAYVIVQGFALCCHCCTGIYGVELYTMCKEDDYGDRDNCYDTDSSDSSRSTDLSDDDEL</sequence>
<reference evidence="3" key="1">
    <citation type="submission" date="2021-01" db="EMBL/GenBank/DDBJ databases">
        <authorList>
            <person name="Corre E."/>
            <person name="Pelletier E."/>
            <person name="Niang G."/>
            <person name="Scheremetjew M."/>
            <person name="Finn R."/>
            <person name="Kale V."/>
            <person name="Holt S."/>
            <person name="Cochrane G."/>
            <person name="Meng A."/>
            <person name="Brown T."/>
            <person name="Cohen L."/>
        </authorList>
    </citation>
    <scope>NUCLEOTIDE SEQUENCE</scope>
    <source>
        <strain evidence="3">RCC3387</strain>
    </source>
</reference>
<accession>A0A6V0I8C4</accession>
<evidence type="ECO:0000313" key="3">
    <source>
        <dbReference type="EMBL" id="CAD9599390.1"/>
    </source>
</evidence>
<feature type="compositionally biased region" description="Low complexity" evidence="1">
    <location>
        <begin position="233"/>
        <end position="243"/>
    </location>
</feature>
<protein>
    <submittedName>
        <fullName evidence="3">Uncharacterized protein</fullName>
    </submittedName>
</protein>
<dbReference type="AlphaFoldDB" id="A0A6V0I8C4"/>
<organism evidence="3">
    <name type="scientific">Zooxanthella nutricula</name>
    <dbReference type="NCBI Taxonomy" id="1333877"/>
    <lineage>
        <taxon>Eukaryota</taxon>
        <taxon>Sar</taxon>
        <taxon>Alveolata</taxon>
        <taxon>Dinophyceae</taxon>
        <taxon>Peridiniales</taxon>
        <taxon>Peridiniales incertae sedis</taxon>
        <taxon>Zooxanthella</taxon>
    </lineage>
</organism>
<name>A0A6V0I8C4_9DINO</name>
<feature type="transmembrane region" description="Helical" evidence="2">
    <location>
        <begin position="40"/>
        <end position="64"/>
    </location>
</feature>
<keyword evidence="2" id="KW-0812">Transmembrane</keyword>
<feature type="region of interest" description="Disordered" evidence="1">
    <location>
        <begin position="231"/>
        <end position="251"/>
    </location>
</feature>
<keyword evidence="2" id="KW-0472">Membrane</keyword>
<gene>
    <name evidence="3" type="ORF">BRAN1462_LOCUS37408</name>
</gene>
<feature type="transmembrane region" description="Helical" evidence="2">
    <location>
        <begin position="71"/>
        <end position="101"/>
    </location>
</feature>